<evidence type="ECO:0000256" key="5">
    <source>
        <dbReference type="ARBA" id="ARBA00022679"/>
    </source>
</evidence>
<feature type="transmembrane region" description="Helical" evidence="12">
    <location>
        <begin position="40"/>
        <end position="59"/>
    </location>
</feature>
<dbReference type="SMART" id="SM00387">
    <property type="entry name" value="HATPase_c"/>
    <property type="match status" value="1"/>
</dbReference>
<protein>
    <recommendedName>
        <fullName evidence="3">histidine kinase</fullName>
        <ecNumber evidence="3">2.7.13.3</ecNumber>
    </recommendedName>
</protein>
<keyword evidence="8 12" id="KW-1133">Transmembrane helix</keyword>
<reference evidence="14" key="1">
    <citation type="journal article" date="2021" name="PeerJ">
        <title>Extensive microbial diversity within the chicken gut microbiome revealed by metagenomics and culture.</title>
        <authorList>
            <person name="Gilroy R."/>
            <person name="Ravi A."/>
            <person name="Getino M."/>
            <person name="Pursley I."/>
            <person name="Horton D.L."/>
            <person name="Alikhan N.F."/>
            <person name="Baker D."/>
            <person name="Gharbi K."/>
            <person name="Hall N."/>
            <person name="Watson M."/>
            <person name="Adriaenssens E.M."/>
            <person name="Foster-Nyarko E."/>
            <person name="Jarju S."/>
            <person name="Secka A."/>
            <person name="Antonio M."/>
            <person name="Oren A."/>
            <person name="Chaudhuri R.R."/>
            <person name="La Ragione R."/>
            <person name="Hildebrand F."/>
            <person name="Pallen M.J."/>
        </authorList>
    </citation>
    <scope>NUCLEOTIDE SEQUENCE</scope>
    <source>
        <strain evidence="14">1068</strain>
    </source>
</reference>
<dbReference type="Pfam" id="PF02518">
    <property type="entry name" value="HATPase_c"/>
    <property type="match status" value="1"/>
</dbReference>
<keyword evidence="5" id="KW-0808">Transferase</keyword>
<dbReference type="GO" id="GO:0000155">
    <property type="term" value="F:phosphorelay sensor kinase activity"/>
    <property type="evidence" value="ECO:0007669"/>
    <property type="project" value="TreeGrafter"/>
</dbReference>
<dbReference type="AlphaFoldDB" id="A0A9D2JSL7"/>
<evidence type="ECO:0000313" key="15">
    <source>
        <dbReference type="Proteomes" id="UP000824056"/>
    </source>
</evidence>
<dbReference type="PRINTS" id="PR00344">
    <property type="entry name" value="BCTRLSENSOR"/>
</dbReference>
<evidence type="ECO:0000256" key="7">
    <source>
        <dbReference type="ARBA" id="ARBA00022777"/>
    </source>
</evidence>
<dbReference type="EC" id="2.7.13.3" evidence="3"/>
<dbReference type="PROSITE" id="PS50109">
    <property type="entry name" value="HIS_KIN"/>
    <property type="match status" value="1"/>
</dbReference>
<feature type="transmembrane region" description="Helical" evidence="12">
    <location>
        <begin position="15"/>
        <end position="34"/>
    </location>
</feature>
<dbReference type="Gene3D" id="3.30.565.10">
    <property type="entry name" value="Histidine kinase-like ATPase, C-terminal domain"/>
    <property type="match status" value="1"/>
</dbReference>
<evidence type="ECO:0000313" key="14">
    <source>
        <dbReference type="EMBL" id="HIZ65047.1"/>
    </source>
</evidence>
<accession>A0A9D2JSL7</accession>
<dbReference type="SUPFAM" id="SSF55874">
    <property type="entry name" value="ATPase domain of HSP90 chaperone/DNA topoisomerase II/histidine kinase"/>
    <property type="match status" value="1"/>
</dbReference>
<keyword evidence="4" id="KW-1003">Cell membrane</keyword>
<evidence type="ECO:0000259" key="13">
    <source>
        <dbReference type="PROSITE" id="PS50109"/>
    </source>
</evidence>
<evidence type="ECO:0000256" key="4">
    <source>
        <dbReference type="ARBA" id="ARBA00022475"/>
    </source>
</evidence>
<evidence type="ECO:0000256" key="3">
    <source>
        <dbReference type="ARBA" id="ARBA00012438"/>
    </source>
</evidence>
<feature type="domain" description="Histidine kinase" evidence="13">
    <location>
        <begin position="124"/>
        <end position="326"/>
    </location>
</feature>
<proteinExistence type="predicted"/>
<dbReference type="GO" id="GO:0016036">
    <property type="term" value="P:cellular response to phosphate starvation"/>
    <property type="evidence" value="ECO:0007669"/>
    <property type="project" value="TreeGrafter"/>
</dbReference>
<dbReference type="Proteomes" id="UP000824056">
    <property type="component" value="Unassembled WGS sequence"/>
</dbReference>
<evidence type="ECO:0000256" key="9">
    <source>
        <dbReference type="ARBA" id="ARBA00023012"/>
    </source>
</evidence>
<comment type="catalytic activity">
    <reaction evidence="1">
        <text>ATP + protein L-histidine = ADP + protein N-phospho-L-histidine.</text>
        <dbReference type="EC" id="2.7.13.3"/>
    </reaction>
</comment>
<feature type="coiled-coil region" evidence="11">
    <location>
        <begin position="86"/>
        <end position="117"/>
    </location>
</feature>
<evidence type="ECO:0000256" key="8">
    <source>
        <dbReference type="ARBA" id="ARBA00022989"/>
    </source>
</evidence>
<gene>
    <name evidence="14" type="ORF">H9809_03955</name>
</gene>
<evidence type="ECO:0000256" key="1">
    <source>
        <dbReference type="ARBA" id="ARBA00000085"/>
    </source>
</evidence>
<evidence type="ECO:0000256" key="10">
    <source>
        <dbReference type="ARBA" id="ARBA00023136"/>
    </source>
</evidence>
<evidence type="ECO:0000256" key="6">
    <source>
        <dbReference type="ARBA" id="ARBA00022692"/>
    </source>
</evidence>
<evidence type="ECO:0000256" key="2">
    <source>
        <dbReference type="ARBA" id="ARBA00004651"/>
    </source>
</evidence>
<comment type="caution">
    <text evidence="14">The sequence shown here is derived from an EMBL/GenBank/DDBJ whole genome shotgun (WGS) entry which is preliminary data.</text>
</comment>
<keyword evidence="10 12" id="KW-0472">Membrane</keyword>
<sequence>MGLWMKYCRQHKRILAFYFMSMGTFLILLALYGLPLAAGIYGAALCLFWAALLGIPDFLRLRKKHRQMQQAEKNPEIMTECLPEPEGILEEDYRQLAERLKEQSREEKERMGQQYQDMTDYYTLWAHQVKTPIAAMKLSLQQEDSNLGRELSQELMRIEQYVDMAMCYLRLGAGTRDYLFVNCDIDGILRQALRKFSSSFIHKKIRLEYEELGLETVTDEKWLLFVVEQILSNSLKYTMPRGTIRIEKQGEYIFCIRDTGIGIAPEDLPRIFEKGYTGYNGRSYKKASGLGLYLCREICRGLGHRIWASSCPGEGTVIYIDLRRVLQEE</sequence>
<keyword evidence="9" id="KW-0902">Two-component regulatory system</keyword>
<dbReference type="InterPro" id="IPR004358">
    <property type="entry name" value="Sig_transdc_His_kin-like_C"/>
</dbReference>
<dbReference type="GO" id="GO:0004721">
    <property type="term" value="F:phosphoprotein phosphatase activity"/>
    <property type="evidence" value="ECO:0007669"/>
    <property type="project" value="TreeGrafter"/>
</dbReference>
<reference evidence="14" key="2">
    <citation type="submission" date="2021-04" db="EMBL/GenBank/DDBJ databases">
        <authorList>
            <person name="Gilroy R."/>
        </authorList>
    </citation>
    <scope>NUCLEOTIDE SEQUENCE</scope>
    <source>
        <strain evidence="14">1068</strain>
    </source>
</reference>
<dbReference type="InterPro" id="IPR050351">
    <property type="entry name" value="BphY/WalK/GraS-like"/>
</dbReference>
<comment type="subcellular location">
    <subcellularLocation>
        <location evidence="2">Cell membrane</location>
        <topology evidence="2">Multi-pass membrane protein</topology>
    </subcellularLocation>
</comment>
<evidence type="ECO:0000256" key="11">
    <source>
        <dbReference type="SAM" id="Coils"/>
    </source>
</evidence>
<keyword evidence="11" id="KW-0175">Coiled coil</keyword>
<dbReference type="InterPro" id="IPR003594">
    <property type="entry name" value="HATPase_dom"/>
</dbReference>
<keyword evidence="6 12" id="KW-0812">Transmembrane</keyword>
<dbReference type="InterPro" id="IPR036890">
    <property type="entry name" value="HATPase_C_sf"/>
</dbReference>
<name>A0A9D2JSL7_9FIRM</name>
<keyword evidence="7 14" id="KW-0418">Kinase</keyword>
<dbReference type="PANTHER" id="PTHR45453">
    <property type="entry name" value="PHOSPHATE REGULON SENSOR PROTEIN PHOR"/>
    <property type="match status" value="1"/>
</dbReference>
<organism evidence="14 15">
    <name type="scientific">Candidatus Blautia pullicola</name>
    <dbReference type="NCBI Taxonomy" id="2838498"/>
    <lineage>
        <taxon>Bacteria</taxon>
        <taxon>Bacillati</taxon>
        <taxon>Bacillota</taxon>
        <taxon>Clostridia</taxon>
        <taxon>Lachnospirales</taxon>
        <taxon>Lachnospiraceae</taxon>
        <taxon>Blautia</taxon>
    </lineage>
</organism>
<dbReference type="EMBL" id="DXBG01000096">
    <property type="protein sequence ID" value="HIZ65047.1"/>
    <property type="molecule type" value="Genomic_DNA"/>
</dbReference>
<dbReference type="GO" id="GO:0005886">
    <property type="term" value="C:plasma membrane"/>
    <property type="evidence" value="ECO:0007669"/>
    <property type="project" value="UniProtKB-SubCell"/>
</dbReference>
<dbReference type="PANTHER" id="PTHR45453:SF2">
    <property type="entry name" value="HISTIDINE KINASE"/>
    <property type="match status" value="1"/>
</dbReference>
<dbReference type="InterPro" id="IPR005467">
    <property type="entry name" value="His_kinase_dom"/>
</dbReference>
<evidence type="ECO:0000256" key="12">
    <source>
        <dbReference type="SAM" id="Phobius"/>
    </source>
</evidence>